<dbReference type="AlphaFoldDB" id="A0A6G6Y200"/>
<reference evidence="3 4" key="1">
    <citation type="submission" date="2020-02" db="EMBL/GenBank/DDBJ databases">
        <authorList>
            <person name="Zheng R.K."/>
            <person name="Sun C.M."/>
        </authorList>
    </citation>
    <scope>NUCLEOTIDE SEQUENCE [LARGE SCALE GENOMIC DNA]</scope>
    <source>
        <strain evidence="4">zrk23</strain>
    </source>
</reference>
<dbReference type="RefSeq" id="WP_165325836.1">
    <property type="nucleotide sequence ID" value="NZ_CP049109.1"/>
</dbReference>
<sequence>MERTERHQKRAQEDAQHISARDARGGSINLIRRDERLLFGTGLAAMMILAAMSVFVGTL</sequence>
<keyword evidence="4" id="KW-1185">Reference proteome</keyword>
<proteinExistence type="predicted"/>
<evidence type="ECO:0000256" key="2">
    <source>
        <dbReference type="SAM" id="Phobius"/>
    </source>
</evidence>
<feature type="region of interest" description="Disordered" evidence="1">
    <location>
        <begin position="1"/>
        <end position="20"/>
    </location>
</feature>
<evidence type="ECO:0000313" key="4">
    <source>
        <dbReference type="Proteomes" id="UP000501568"/>
    </source>
</evidence>
<feature type="transmembrane region" description="Helical" evidence="2">
    <location>
        <begin position="37"/>
        <end position="56"/>
    </location>
</feature>
<protein>
    <submittedName>
        <fullName evidence="3">Uncharacterized protein</fullName>
    </submittedName>
</protein>
<name>A0A6G6Y200_9SPHN</name>
<accession>A0A6G6Y200</accession>
<keyword evidence="2" id="KW-0472">Membrane</keyword>
<organism evidence="3 4">
    <name type="scientific">Stakelama tenebrarum</name>
    <dbReference type="NCBI Taxonomy" id="2711215"/>
    <lineage>
        <taxon>Bacteria</taxon>
        <taxon>Pseudomonadati</taxon>
        <taxon>Pseudomonadota</taxon>
        <taxon>Alphaproteobacteria</taxon>
        <taxon>Sphingomonadales</taxon>
        <taxon>Sphingomonadaceae</taxon>
        <taxon>Stakelama</taxon>
    </lineage>
</organism>
<dbReference type="Proteomes" id="UP000501568">
    <property type="component" value="Chromosome"/>
</dbReference>
<evidence type="ECO:0000256" key="1">
    <source>
        <dbReference type="SAM" id="MobiDB-lite"/>
    </source>
</evidence>
<keyword evidence="2" id="KW-1133">Transmembrane helix</keyword>
<evidence type="ECO:0000313" key="3">
    <source>
        <dbReference type="EMBL" id="QIG78837.1"/>
    </source>
</evidence>
<keyword evidence="2" id="KW-0812">Transmembrane</keyword>
<gene>
    <name evidence="3" type="ORF">G5C33_02875</name>
</gene>
<dbReference type="EMBL" id="CP049109">
    <property type="protein sequence ID" value="QIG78837.1"/>
    <property type="molecule type" value="Genomic_DNA"/>
</dbReference>
<dbReference type="KEGG" id="spzr:G5C33_02875"/>